<organism evidence="3 4">
    <name type="scientific">Hymenoscyphus albidus</name>
    <dbReference type="NCBI Taxonomy" id="595503"/>
    <lineage>
        <taxon>Eukaryota</taxon>
        <taxon>Fungi</taxon>
        <taxon>Dikarya</taxon>
        <taxon>Ascomycota</taxon>
        <taxon>Pezizomycotina</taxon>
        <taxon>Leotiomycetes</taxon>
        <taxon>Helotiales</taxon>
        <taxon>Helotiaceae</taxon>
        <taxon>Hymenoscyphus</taxon>
    </lineage>
</organism>
<dbReference type="CDD" id="cd18186">
    <property type="entry name" value="BTB_POZ_ZBTB_KLHL-like"/>
    <property type="match status" value="1"/>
</dbReference>
<feature type="region of interest" description="Disordered" evidence="1">
    <location>
        <begin position="1"/>
        <end position="44"/>
    </location>
</feature>
<feature type="compositionally biased region" description="Basic and acidic residues" evidence="1">
    <location>
        <begin position="1"/>
        <end position="10"/>
    </location>
</feature>
<dbReference type="OrthoDB" id="6359816at2759"/>
<protein>
    <recommendedName>
        <fullName evidence="2">BTB domain-containing protein</fullName>
    </recommendedName>
</protein>
<feature type="domain" description="BTB" evidence="2">
    <location>
        <begin position="125"/>
        <end position="192"/>
    </location>
</feature>
<feature type="compositionally biased region" description="Low complexity" evidence="1">
    <location>
        <begin position="12"/>
        <end position="27"/>
    </location>
</feature>
<evidence type="ECO:0000313" key="4">
    <source>
        <dbReference type="Proteomes" id="UP000701801"/>
    </source>
</evidence>
<dbReference type="Pfam" id="PF00651">
    <property type="entry name" value="BTB"/>
    <property type="match status" value="1"/>
</dbReference>
<dbReference type="AlphaFoldDB" id="A0A9N9QCX8"/>
<dbReference type="PANTHER" id="PTHR47843:SF5">
    <property type="entry name" value="BTB_POZ DOMAIN PROTEIN"/>
    <property type="match status" value="1"/>
</dbReference>
<dbReference type="PROSITE" id="PS50097">
    <property type="entry name" value="BTB"/>
    <property type="match status" value="1"/>
</dbReference>
<evidence type="ECO:0000313" key="3">
    <source>
        <dbReference type="EMBL" id="CAG8982982.1"/>
    </source>
</evidence>
<dbReference type="InterPro" id="IPR000210">
    <property type="entry name" value="BTB/POZ_dom"/>
</dbReference>
<dbReference type="EMBL" id="CAJVRM010000702">
    <property type="protein sequence ID" value="CAG8982982.1"/>
    <property type="molecule type" value="Genomic_DNA"/>
</dbReference>
<gene>
    <name evidence="3" type="ORF">HYALB_00003561</name>
</gene>
<reference evidence="3" key="1">
    <citation type="submission" date="2021-07" db="EMBL/GenBank/DDBJ databases">
        <authorList>
            <person name="Durling M."/>
        </authorList>
    </citation>
    <scope>NUCLEOTIDE SEQUENCE</scope>
</reference>
<dbReference type="Proteomes" id="UP000701801">
    <property type="component" value="Unassembled WGS sequence"/>
</dbReference>
<proteinExistence type="predicted"/>
<keyword evidence="4" id="KW-1185">Reference proteome</keyword>
<sequence>MTATRLEARSRPSSQTPSTTSTSTLPPDNRSLNSSTHHDEVERQIIYEARQADALELYAEMVKPSAQLLGMTSHSPSQPSPSTTSAPVTPVTPSPSSNAPSPRIQSIHDGALPALRTSLMLGKYSDLTIIHKQRTWQAHKVIVCSKSPVLEAMIEGLEALEGPILDISQYGSSAAAECLLDYIYTSGYPEPRGDITPESILNLHVQIFILASTFQVHGLQDYAAERFQHDLISLVTEHELFFNLVRRVYKGTTHENPGLRLVVVEMAIAEMQNMLADEGVKWAFLRLTSDVTEFQTEIYEGLMKGMAVKVMPVQPVLCESCGPMDESERGFVVVTCERCKQDRQVMIG</sequence>
<dbReference type="SUPFAM" id="SSF54695">
    <property type="entry name" value="POZ domain"/>
    <property type="match status" value="1"/>
</dbReference>
<feature type="compositionally biased region" description="Low complexity" evidence="1">
    <location>
        <begin position="72"/>
        <end position="102"/>
    </location>
</feature>
<evidence type="ECO:0000259" key="2">
    <source>
        <dbReference type="PROSITE" id="PS50097"/>
    </source>
</evidence>
<accession>A0A9N9QCX8</accession>
<dbReference type="Gene3D" id="3.30.710.10">
    <property type="entry name" value="Potassium Channel Kv1.1, Chain A"/>
    <property type="match status" value="1"/>
</dbReference>
<name>A0A9N9QCX8_9HELO</name>
<dbReference type="InterPro" id="IPR011333">
    <property type="entry name" value="SKP1/BTB/POZ_sf"/>
</dbReference>
<dbReference type="PANTHER" id="PTHR47843">
    <property type="entry name" value="BTB DOMAIN-CONTAINING PROTEIN-RELATED"/>
    <property type="match status" value="1"/>
</dbReference>
<evidence type="ECO:0000256" key="1">
    <source>
        <dbReference type="SAM" id="MobiDB-lite"/>
    </source>
</evidence>
<comment type="caution">
    <text evidence="3">The sequence shown here is derived from an EMBL/GenBank/DDBJ whole genome shotgun (WGS) entry which is preliminary data.</text>
</comment>
<feature type="region of interest" description="Disordered" evidence="1">
    <location>
        <begin position="70"/>
        <end position="106"/>
    </location>
</feature>